<accession>A0ABR8XJA2</accession>
<organism evidence="1 2">
    <name type="scientific">Solibacillus merdavium</name>
    <dbReference type="NCBI Taxonomy" id="2762218"/>
    <lineage>
        <taxon>Bacteria</taxon>
        <taxon>Bacillati</taxon>
        <taxon>Bacillota</taxon>
        <taxon>Bacilli</taxon>
        <taxon>Bacillales</taxon>
        <taxon>Caryophanaceae</taxon>
        <taxon>Solibacillus</taxon>
    </lineage>
</organism>
<evidence type="ECO:0000313" key="2">
    <source>
        <dbReference type="Proteomes" id="UP000600565"/>
    </source>
</evidence>
<sequence length="233" mass="27920">MAMNYIWELLIKAEKQGIPKKEIHFTQAQNFSPYMELSAPIINTQLIEHEQPIEANLYYRYFEIFKEIFHPDCEINEEIKEYLVDIVIHFLAEIDRMQGMNKREYYIRFLSREILGNVFGKHMSDIFFTLSKVEQELILFNILRLYRTGETLYLLKDTLKRLFKNCTIYTKSEKADEVLLYIGKEENIIDQGKIQFVQTLFLPIGFNLEVYWKNHFGIIDAEETMQIDRIALY</sequence>
<keyword evidence="2" id="KW-1185">Reference proteome</keyword>
<keyword evidence="1" id="KW-0575">Peroxidase</keyword>
<proteinExistence type="predicted"/>
<name>A0ABR8XJA2_9BACL</name>
<gene>
    <name evidence="1" type="ORF">H9632_02930</name>
</gene>
<reference evidence="1 2" key="1">
    <citation type="submission" date="2020-08" db="EMBL/GenBank/DDBJ databases">
        <title>A Genomic Blueprint of the Chicken Gut Microbiome.</title>
        <authorList>
            <person name="Gilroy R."/>
            <person name="Ravi A."/>
            <person name="Getino M."/>
            <person name="Pursley I."/>
            <person name="Horton D.L."/>
            <person name="Alikhan N.-F."/>
            <person name="Baker D."/>
            <person name="Gharbi K."/>
            <person name="Hall N."/>
            <person name="Watson M."/>
            <person name="Adriaenssens E.M."/>
            <person name="Foster-Nyarko E."/>
            <person name="Jarju S."/>
            <person name="Secka A."/>
            <person name="Antonio M."/>
            <person name="Oren A."/>
            <person name="Chaudhuri R."/>
            <person name="La Ragione R.M."/>
            <person name="Hildebrand F."/>
            <person name="Pallen M.J."/>
        </authorList>
    </citation>
    <scope>NUCLEOTIDE SEQUENCE [LARGE SCALE GENOMIC DNA]</scope>
    <source>
        <strain evidence="1 2">Sa1YVA6</strain>
    </source>
</reference>
<comment type="caution">
    <text evidence="1">The sequence shown here is derived from an EMBL/GenBank/DDBJ whole genome shotgun (WGS) entry which is preliminary data.</text>
</comment>
<dbReference type="GO" id="GO:0004601">
    <property type="term" value="F:peroxidase activity"/>
    <property type="evidence" value="ECO:0007669"/>
    <property type="project" value="UniProtKB-KW"/>
</dbReference>
<dbReference type="EMBL" id="JACSPW010000001">
    <property type="protein sequence ID" value="MBD8032009.1"/>
    <property type="molecule type" value="Genomic_DNA"/>
</dbReference>
<protein>
    <submittedName>
        <fullName evidence="1">Iron-dependent peroxidase</fullName>
    </submittedName>
</protein>
<keyword evidence="1" id="KW-0560">Oxidoreductase</keyword>
<dbReference type="Proteomes" id="UP000600565">
    <property type="component" value="Unassembled WGS sequence"/>
</dbReference>
<evidence type="ECO:0000313" key="1">
    <source>
        <dbReference type="EMBL" id="MBD8032009.1"/>
    </source>
</evidence>